<proteinExistence type="inferred from homology"/>
<keyword evidence="2 15" id="KW-0963">Cytoplasm</keyword>
<comment type="similarity">
    <text evidence="9 15">Belongs to the L/F-transferase family.</text>
</comment>
<dbReference type="PANTHER" id="PTHR30098:SF2">
    <property type="entry name" value="LEUCYL_PHENYLALANYL-TRNA--PROTEIN TRANSFERASE"/>
    <property type="match status" value="1"/>
</dbReference>
<evidence type="ECO:0000256" key="8">
    <source>
        <dbReference type="ARBA" id="ARBA00054043"/>
    </source>
</evidence>
<dbReference type="SUPFAM" id="SSF55729">
    <property type="entry name" value="Acyl-CoA N-acyltransferases (Nat)"/>
    <property type="match status" value="1"/>
</dbReference>
<dbReference type="Gene3D" id="3.30.70.3550">
    <property type="entry name" value="Leucyl/phenylalanyl-tRNA-protein transferase, N-terminal domain"/>
    <property type="match status" value="1"/>
</dbReference>
<comment type="subcellular location">
    <subcellularLocation>
        <location evidence="1 15">Cytoplasm</location>
    </subcellularLocation>
</comment>
<dbReference type="GO" id="GO:0030163">
    <property type="term" value="P:protein catabolic process"/>
    <property type="evidence" value="ECO:0007669"/>
    <property type="project" value="UniProtKB-UniRule"/>
</dbReference>
<dbReference type="Proteomes" id="UP000242886">
    <property type="component" value="Chromosome SDENCHOL"/>
</dbReference>
<dbReference type="InterPro" id="IPR042221">
    <property type="entry name" value="Leu/Phe-tRNA_Trfase_N"/>
</dbReference>
<keyword evidence="4 15" id="KW-0012">Acyltransferase</keyword>
<evidence type="ECO:0000256" key="14">
    <source>
        <dbReference type="ARBA" id="ARBA00083640"/>
    </source>
</evidence>
<dbReference type="InterPro" id="IPR004616">
    <property type="entry name" value="Leu/Phe-tRNA_Trfase"/>
</dbReference>
<dbReference type="FunFam" id="3.30.70.3550:FF:000001">
    <property type="entry name" value="Leucyl/phenylalanyl-tRNA--protein transferase"/>
    <property type="match status" value="1"/>
</dbReference>
<dbReference type="Pfam" id="PF03588">
    <property type="entry name" value="Leu_Phe_trans"/>
    <property type="match status" value="1"/>
</dbReference>
<evidence type="ECO:0000256" key="9">
    <source>
        <dbReference type="ARBA" id="ARBA00061535"/>
    </source>
</evidence>
<comment type="catalytic activity">
    <reaction evidence="7 15">
        <text>N-terminal L-lysyl-[protein] + L-leucyl-tRNA(Leu) = N-terminal L-leucyl-L-lysyl-[protein] + tRNA(Leu) + H(+)</text>
        <dbReference type="Rhea" id="RHEA:12340"/>
        <dbReference type="Rhea" id="RHEA-COMP:9613"/>
        <dbReference type="Rhea" id="RHEA-COMP:9622"/>
        <dbReference type="Rhea" id="RHEA-COMP:12670"/>
        <dbReference type="Rhea" id="RHEA-COMP:12671"/>
        <dbReference type="ChEBI" id="CHEBI:15378"/>
        <dbReference type="ChEBI" id="CHEBI:65249"/>
        <dbReference type="ChEBI" id="CHEBI:78442"/>
        <dbReference type="ChEBI" id="CHEBI:78494"/>
        <dbReference type="ChEBI" id="CHEBI:133043"/>
        <dbReference type="EC" id="2.3.2.6"/>
    </reaction>
</comment>
<evidence type="ECO:0000313" key="16">
    <source>
        <dbReference type="EMBL" id="SMB26942.1"/>
    </source>
</evidence>
<dbReference type="Gene3D" id="3.40.630.70">
    <property type="entry name" value="Leucyl/phenylalanyl-tRNA-protein transferase, C-terminal domain"/>
    <property type="match status" value="1"/>
</dbReference>
<evidence type="ECO:0000256" key="3">
    <source>
        <dbReference type="ARBA" id="ARBA00022679"/>
    </source>
</evidence>
<dbReference type="GO" id="GO:0005737">
    <property type="term" value="C:cytoplasm"/>
    <property type="evidence" value="ECO:0007669"/>
    <property type="project" value="UniProtKB-SubCell"/>
</dbReference>
<evidence type="ECO:0000256" key="10">
    <source>
        <dbReference type="ARBA" id="ARBA00066767"/>
    </source>
</evidence>
<comment type="catalytic activity">
    <reaction evidence="5 15">
        <text>L-phenylalanyl-tRNA(Phe) + an N-terminal L-alpha-aminoacyl-[protein] = an N-terminal L-phenylalanyl-L-alpha-aminoacyl-[protein] + tRNA(Phe)</text>
        <dbReference type="Rhea" id="RHEA:43632"/>
        <dbReference type="Rhea" id="RHEA-COMP:9668"/>
        <dbReference type="Rhea" id="RHEA-COMP:9699"/>
        <dbReference type="Rhea" id="RHEA-COMP:10636"/>
        <dbReference type="Rhea" id="RHEA-COMP:10637"/>
        <dbReference type="ChEBI" id="CHEBI:78442"/>
        <dbReference type="ChEBI" id="CHEBI:78531"/>
        <dbReference type="ChEBI" id="CHEBI:78597"/>
        <dbReference type="ChEBI" id="CHEBI:83561"/>
        <dbReference type="EC" id="2.3.2.6"/>
    </reaction>
</comment>
<evidence type="ECO:0000256" key="1">
    <source>
        <dbReference type="ARBA" id="ARBA00004496"/>
    </source>
</evidence>
<accession>A0A7Z7HR86</accession>
<dbReference type="FunFam" id="3.40.630.70:FF:000001">
    <property type="entry name" value="Leucyl/phenylalanyl-tRNA--protein transferase"/>
    <property type="match status" value="1"/>
</dbReference>
<dbReference type="InterPro" id="IPR042203">
    <property type="entry name" value="Leu/Phe-tRNA_Trfase_C"/>
</dbReference>
<dbReference type="HAMAP" id="MF_00688">
    <property type="entry name" value="Leu_Phe_trans"/>
    <property type="match status" value="1"/>
</dbReference>
<evidence type="ECO:0000256" key="7">
    <source>
        <dbReference type="ARBA" id="ARBA00051538"/>
    </source>
</evidence>
<protein>
    <recommendedName>
        <fullName evidence="11 15">Leucyl/phenylalanyl-tRNA--protein transferase</fullName>
        <ecNumber evidence="10 15">2.3.2.6</ecNumber>
    </recommendedName>
    <alternativeName>
        <fullName evidence="12 15">L/F-transferase</fullName>
    </alternativeName>
    <alternativeName>
        <fullName evidence="13 15">Leucyltransferase</fullName>
    </alternativeName>
    <alternativeName>
        <fullName evidence="14 15">Phenyalanyltransferase</fullName>
    </alternativeName>
</protein>
<keyword evidence="17" id="KW-1185">Reference proteome</keyword>
<dbReference type="EMBL" id="LT837803">
    <property type="protein sequence ID" value="SMB26942.1"/>
    <property type="molecule type" value="Genomic_DNA"/>
</dbReference>
<evidence type="ECO:0000256" key="13">
    <source>
        <dbReference type="ARBA" id="ARBA00077165"/>
    </source>
</evidence>
<dbReference type="InterPro" id="IPR016181">
    <property type="entry name" value="Acyl_CoA_acyltransferase"/>
</dbReference>
<dbReference type="AlphaFoldDB" id="A0A7Z7HR86"/>
<evidence type="ECO:0000256" key="4">
    <source>
        <dbReference type="ARBA" id="ARBA00023315"/>
    </source>
</evidence>
<comment type="function">
    <text evidence="8 15">Functions in the N-end rule pathway of protein degradation where it conjugates Leu, Phe and, less efficiently, Met from aminoacyl-tRNAs to the N-termini of proteins containing an N-terminal arginine or lysine.</text>
</comment>
<name>A0A7Z7HR86_9PROT</name>
<organism evidence="16 17">
    <name type="scientific">Sterolibacterium denitrificans</name>
    <dbReference type="NCBI Taxonomy" id="157592"/>
    <lineage>
        <taxon>Bacteria</taxon>
        <taxon>Pseudomonadati</taxon>
        <taxon>Pseudomonadota</taxon>
        <taxon>Betaproteobacteria</taxon>
        <taxon>Nitrosomonadales</taxon>
        <taxon>Sterolibacteriaceae</taxon>
        <taxon>Sterolibacterium</taxon>
    </lineage>
</organism>
<dbReference type="PANTHER" id="PTHR30098">
    <property type="entry name" value="LEUCYL/PHENYLALANYL-TRNA--PROTEIN TRANSFERASE"/>
    <property type="match status" value="1"/>
</dbReference>
<dbReference type="RefSeq" id="WP_154716779.1">
    <property type="nucleotide sequence ID" value="NZ_LT837803.1"/>
</dbReference>
<evidence type="ECO:0000256" key="15">
    <source>
        <dbReference type="HAMAP-Rule" id="MF_00688"/>
    </source>
</evidence>
<evidence type="ECO:0000256" key="11">
    <source>
        <dbReference type="ARBA" id="ARBA00074372"/>
    </source>
</evidence>
<evidence type="ECO:0000256" key="2">
    <source>
        <dbReference type="ARBA" id="ARBA00022490"/>
    </source>
</evidence>
<sequence length="249" mass="27836">MIPLLQRDDPFPPVEQALREPNGLLCAGADLSPERLLAAYRRGIFPWYSPGDPLLWWSPDPRMVLFPAELKISRSLARTLRNRAYEVRLDTRFGRVMAECAAPRHAQPGTWISPEMQLAYTRLHALGHAHSVETWIDGELAGGLYGVALGRVFYGESMFARVRDASKIALVHLCRHLERNGFVMIDCQMKTTHLATLGAREISRGEFLARLAASTTDQPRDGAGCWAAGATLKPHGNDTTHRRHDFGRT</sequence>
<dbReference type="NCBIfam" id="TIGR00667">
    <property type="entry name" value="aat"/>
    <property type="match status" value="1"/>
</dbReference>
<evidence type="ECO:0000256" key="5">
    <source>
        <dbReference type="ARBA" id="ARBA00050607"/>
    </source>
</evidence>
<dbReference type="EC" id="2.3.2.6" evidence="10 15"/>
<keyword evidence="3 15" id="KW-0808">Transferase</keyword>
<dbReference type="GO" id="GO:0008914">
    <property type="term" value="F:leucyl-tRNA--protein transferase activity"/>
    <property type="evidence" value="ECO:0007669"/>
    <property type="project" value="UniProtKB-UniRule"/>
</dbReference>
<evidence type="ECO:0000256" key="12">
    <source>
        <dbReference type="ARBA" id="ARBA00077136"/>
    </source>
</evidence>
<evidence type="ECO:0000256" key="6">
    <source>
        <dbReference type="ARBA" id="ARBA00050652"/>
    </source>
</evidence>
<reference evidence="16" key="1">
    <citation type="submission" date="2017-03" db="EMBL/GenBank/DDBJ databases">
        <authorList>
            <consortium name="AG Boll"/>
        </authorList>
    </citation>
    <scope>NUCLEOTIDE SEQUENCE [LARGE SCALE GENOMIC DNA]</scope>
    <source>
        <strain evidence="16">Chol</strain>
    </source>
</reference>
<gene>
    <name evidence="15 16" type="primary">aat</name>
    <name evidence="16" type="ORF">SDENCHOL_20256</name>
</gene>
<evidence type="ECO:0000313" key="17">
    <source>
        <dbReference type="Proteomes" id="UP000242886"/>
    </source>
</evidence>
<comment type="catalytic activity">
    <reaction evidence="6 15">
        <text>N-terminal L-arginyl-[protein] + L-leucyl-tRNA(Leu) = N-terminal L-leucyl-L-arginyl-[protein] + tRNA(Leu) + H(+)</text>
        <dbReference type="Rhea" id="RHEA:50416"/>
        <dbReference type="Rhea" id="RHEA-COMP:9613"/>
        <dbReference type="Rhea" id="RHEA-COMP:9622"/>
        <dbReference type="Rhea" id="RHEA-COMP:12672"/>
        <dbReference type="Rhea" id="RHEA-COMP:12673"/>
        <dbReference type="ChEBI" id="CHEBI:15378"/>
        <dbReference type="ChEBI" id="CHEBI:64719"/>
        <dbReference type="ChEBI" id="CHEBI:78442"/>
        <dbReference type="ChEBI" id="CHEBI:78494"/>
        <dbReference type="ChEBI" id="CHEBI:133044"/>
        <dbReference type="EC" id="2.3.2.6"/>
    </reaction>
</comment>